<keyword evidence="2" id="KW-0597">Phosphoprotein</keyword>
<evidence type="ECO:0000256" key="7">
    <source>
        <dbReference type="SAM" id="MobiDB-lite"/>
    </source>
</evidence>
<name>A0A5E8B2U5_9ASCO</name>
<protein>
    <recommendedName>
        <fullName evidence="8">Beta-catenin-like protein 1 N-terminal domain-containing protein</fullName>
    </recommendedName>
</protein>
<evidence type="ECO:0000313" key="10">
    <source>
        <dbReference type="Proteomes" id="UP000398389"/>
    </source>
</evidence>
<evidence type="ECO:0000313" key="9">
    <source>
        <dbReference type="EMBL" id="VVT43942.1"/>
    </source>
</evidence>
<dbReference type="Pfam" id="PF08216">
    <property type="entry name" value="CTNNBL"/>
    <property type="match status" value="1"/>
</dbReference>
<dbReference type="RefSeq" id="XP_031850838.1">
    <property type="nucleotide sequence ID" value="XM_031994947.1"/>
</dbReference>
<dbReference type="SMART" id="SM01156">
    <property type="entry name" value="DUF1716"/>
    <property type="match status" value="1"/>
</dbReference>
<evidence type="ECO:0000256" key="2">
    <source>
        <dbReference type="ARBA" id="ARBA00022553"/>
    </source>
</evidence>
<keyword evidence="10" id="KW-1185">Reference proteome</keyword>
<sequence length="606" mass="69795">MLCNPILFHKHTTVHFERTDSNANRCIIQFYKMSSVDDIFKSNSFKGQKRGLSDDSHQKPSKRPTLLHGNENENDEDYTSTVDKYALLNPKEREIQEYIDSHENDFHGPEVYDKKFLTKLLVQLEKALNENTQQRLDHLNEPEKFFESENKLYNSIRQLSIISETDLYDELEKSGSLDTIVSLITHENISVGTQTLQILEELFEPENECGVDAMNKLATALLKEGLTSQITQFLNMTEKEQYEGFSNLLNLVSNITKNDANIGIRILKKTKLLQWSVERFAPKGDGKSKEDSIPNSIIYHFAETLSELFILVPKTIAVFDKNGVEMLLLQLATLRQIDSLHSEERDFFRDVFDILVSAVRYPWVNEAFQENEGIELMMMLLQIKRGANNKSDTEDEGDGNGWIKANVLKVLAESTKGFASTGSQTCLSIVENGGLKILFSLLRKNKRKPFVWEILTIFASMLEWLELGSKERDRFTAKFAEKSYEIVILTTKYFHKTQLSKKITANEEENEDEINENLKQSSRQHTLCVILAWLIIEFDEFKNVIVKEVSLSEIRNSLLEYLEEVDFSSEQENKEDASEKNSFDKLVIESDKVTSDMLRVLISHIE</sequence>
<evidence type="ECO:0000259" key="8">
    <source>
        <dbReference type="SMART" id="SM01156"/>
    </source>
</evidence>
<evidence type="ECO:0000256" key="1">
    <source>
        <dbReference type="ARBA" id="ARBA00004123"/>
    </source>
</evidence>
<keyword evidence="4 6" id="KW-0175">Coiled coil</keyword>
<dbReference type="PANTHER" id="PTHR14978">
    <property type="entry name" value="BETA-CATENIN-LIKE PROTEIN 1 NUCLEAR ASSOCIATED PROTEIN"/>
    <property type="match status" value="1"/>
</dbReference>
<dbReference type="PANTHER" id="PTHR14978:SF0">
    <property type="entry name" value="BETA-CATENIN-LIKE PROTEIN 1"/>
    <property type="match status" value="1"/>
</dbReference>
<dbReference type="OrthoDB" id="1898821at2759"/>
<dbReference type="InterPro" id="IPR011989">
    <property type="entry name" value="ARM-like"/>
</dbReference>
<keyword evidence="3" id="KW-0677">Repeat</keyword>
<dbReference type="SUPFAM" id="SSF48371">
    <property type="entry name" value="ARM repeat"/>
    <property type="match status" value="1"/>
</dbReference>
<gene>
    <name evidence="9" type="ORF">SAPINGB_P000223</name>
</gene>
<feature type="region of interest" description="Disordered" evidence="7">
    <location>
        <begin position="47"/>
        <end position="80"/>
    </location>
</feature>
<dbReference type="InterPro" id="IPR039678">
    <property type="entry name" value="CTNNBL1"/>
</dbReference>
<comment type="subcellular location">
    <subcellularLocation>
        <location evidence="1">Nucleus</location>
    </subcellularLocation>
</comment>
<dbReference type="InterPro" id="IPR013180">
    <property type="entry name" value="CTNNBL1_N"/>
</dbReference>
<feature type="domain" description="Beta-catenin-like protein 1 N-terminal" evidence="8">
    <location>
        <begin position="88"/>
        <end position="196"/>
    </location>
</feature>
<organism evidence="9 10">
    <name type="scientific">Magnusiomyces paraingens</name>
    <dbReference type="NCBI Taxonomy" id="2606893"/>
    <lineage>
        <taxon>Eukaryota</taxon>
        <taxon>Fungi</taxon>
        <taxon>Dikarya</taxon>
        <taxon>Ascomycota</taxon>
        <taxon>Saccharomycotina</taxon>
        <taxon>Dipodascomycetes</taxon>
        <taxon>Dipodascales</taxon>
        <taxon>Dipodascaceae</taxon>
        <taxon>Magnusiomyces</taxon>
    </lineage>
</organism>
<accession>A0A5E8B2U5</accession>
<evidence type="ECO:0000256" key="6">
    <source>
        <dbReference type="SAM" id="Coils"/>
    </source>
</evidence>
<evidence type="ECO:0000256" key="4">
    <source>
        <dbReference type="ARBA" id="ARBA00023054"/>
    </source>
</evidence>
<dbReference type="EMBL" id="CABVLU010000001">
    <property type="protein sequence ID" value="VVT43942.1"/>
    <property type="molecule type" value="Genomic_DNA"/>
</dbReference>
<dbReference type="Proteomes" id="UP000398389">
    <property type="component" value="Unassembled WGS sequence"/>
</dbReference>
<evidence type="ECO:0000256" key="5">
    <source>
        <dbReference type="ARBA" id="ARBA00023242"/>
    </source>
</evidence>
<reference evidence="9 10" key="1">
    <citation type="submission" date="2019-09" db="EMBL/GenBank/DDBJ databases">
        <authorList>
            <person name="Brejova B."/>
        </authorList>
    </citation>
    <scope>NUCLEOTIDE SEQUENCE [LARGE SCALE GENOMIC DNA]</scope>
</reference>
<evidence type="ECO:0000256" key="3">
    <source>
        <dbReference type="ARBA" id="ARBA00022737"/>
    </source>
</evidence>
<feature type="coiled-coil region" evidence="6">
    <location>
        <begin position="496"/>
        <end position="524"/>
    </location>
</feature>
<dbReference type="GeneID" id="43579047"/>
<dbReference type="InterPro" id="IPR016024">
    <property type="entry name" value="ARM-type_fold"/>
</dbReference>
<dbReference type="GO" id="GO:0005681">
    <property type="term" value="C:spliceosomal complex"/>
    <property type="evidence" value="ECO:0007669"/>
    <property type="project" value="TreeGrafter"/>
</dbReference>
<dbReference type="Gene3D" id="1.25.10.10">
    <property type="entry name" value="Leucine-rich Repeat Variant"/>
    <property type="match status" value="1"/>
</dbReference>
<keyword evidence="5" id="KW-0539">Nucleus</keyword>
<dbReference type="AlphaFoldDB" id="A0A5E8B2U5"/>
<proteinExistence type="predicted"/>